<organism evidence="2 3">
    <name type="scientific">Streptomyces oryzae</name>
    <dbReference type="NCBI Taxonomy" id="1434886"/>
    <lineage>
        <taxon>Bacteria</taxon>
        <taxon>Bacillati</taxon>
        <taxon>Actinomycetota</taxon>
        <taxon>Actinomycetes</taxon>
        <taxon>Kitasatosporales</taxon>
        <taxon>Streptomycetaceae</taxon>
        <taxon>Streptomyces</taxon>
    </lineage>
</organism>
<gene>
    <name evidence="2" type="ORF">ITI46_25195</name>
</gene>
<evidence type="ECO:0000313" key="3">
    <source>
        <dbReference type="Proteomes" id="UP001519064"/>
    </source>
</evidence>
<evidence type="ECO:0000313" key="2">
    <source>
        <dbReference type="EMBL" id="MBO8194927.1"/>
    </source>
</evidence>
<evidence type="ECO:0000256" key="1">
    <source>
        <dbReference type="SAM" id="Coils"/>
    </source>
</evidence>
<proteinExistence type="predicted"/>
<dbReference type="RefSeq" id="WP_209242061.1">
    <property type="nucleotide sequence ID" value="NZ_JADKMA010000155.1"/>
</dbReference>
<keyword evidence="1" id="KW-0175">Coiled coil</keyword>
<protein>
    <submittedName>
        <fullName evidence="2">Uncharacterized protein</fullName>
    </submittedName>
</protein>
<dbReference type="EMBL" id="JADKMA010000155">
    <property type="protein sequence ID" value="MBO8194927.1"/>
    <property type="molecule type" value="Genomic_DNA"/>
</dbReference>
<sequence>MTDTFTDLARPTAAADGASCVEVRLMQLRQLAAMTRAEIEAERAQQKAEQEQHERETACSEAHEHLQAVFPSTLARVIGQDGWMGYPALHGRCGPVSLPCAVSCLGEGVWLYFELLPTSGGLLKLLAPCPCGQYTEQEPCDDYQLAEQLDQLPGATGCTGHPGRLRSVEPLNRLPQAVP</sequence>
<reference evidence="2 3" key="1">
    <citation type="submission" date="2020-11" db="EMBL/GenBank/DDBJ databases">
        <title>Streptomyces spirodelae sp. nov., isolated from duckweed.</title>
        <authorList>
            <person name="Saimee Y."/>
            <person name="Duangmal K."/>
        </authorList>
    </citation>
    <scope>NUCLEOTIDE SEQUENCE [LARGE SCALE GENOMIC DNA]</scope>
    <source>
        <strain evidence="2 3">S16-07</strain>
    </source>
</reference>
<keyword evidence="3" id="KW-1185">Reference proteome</keyword>
<feature type="coiled-coil region" evidence="1">
    <location>
        <begin position="25"/>
        <end position="61"/>
    </location>
</feature>
<name>A0ABS3XHP3_9ACTN</name>
<accession>A0ABS3XHP3</accession>
<comment type="caution">
    <text evidence="2">The sequence shown here is derived from an EMBL/GenBank/DDBJ whole genome shotgun (WGS) entry which is preliminary data.</text>
</comment>
<dbReference type="Proteomes" id="UP001519064">
    <property type="component" value="Unassembled WGS sequence"/>
</dbReference>